<gene>
    <name evidence="4" type="primary">CG32754_2</name>
    <name evidence="4" type="ORF">g.10288</name>
</gene>
<organism evidence="4">
    <name type="scientific">Zeugodacus cucurbitae</name>
    <name type="common">Melon fruit fly</name>
    <name type="synonym">Bactrocera cucurbitae</name>
    <dbReference type="NCBI Taxonomy" id="28588"/>
    <lineage>
        <taxon>Eukaryota</taxon>
        <taxon>Metazoa</taxon>
        <taxon>Ecdysozoa</taxon>
        <taxon>Arthropoda</taxon>
        <taxon>Hexapoda</taxon>
        <taxon>Insecta</taxon>
        <taxon>Pterygota</taxon>
        <taxon>Neoptera</taxon>
        <taxon>Endopterygota</taxon>
        <taxon>Diptera</taxon>
        <taxon>Brachycera</taxon>
        <taxon>Muscomorpha</taxon>
        <taxon>Tephritoidea</taxon>
        <taxon>Tephritidae</taxon>
        <taxon>Zeugodacus</taxon>
        <taxon>Zeugodacus</taxon>
    </lineage>
</organism>
<comment type="similarity">
    <text evidence="1">Belongs to the carbon-nitrogen hydrolase superfamily. BTD/VNN family.</text>
</comment>
<sequence length="545" mass="61380">MWLYKYLFYLMCNNMYYAAVSSEPTPASADYYIGAVVEFPARTVSAAASTQERLRQFGQLLETSAIRPDIVVFPENVLNDRHTPIVVPAPSDEVITCSADEAFYSSIISSTSCYARSLGLYVLINVVEVQNCTQSPNVGDLIANCAIYNTNVVFDRRGAVISRYRKYNLIGSEWLYFNYTSQPEEEAIFRTDFNVTFGHFTRMDLLYAHPAQALVQRGITDFLHPSKWQSELPFMTAVQLHQSWAFSNNVNLLVAGTNDPRNGRSGTGIYAGRNGALIASMTSDEKQSKLHLSVVPKHNVSSETVLESFNQRQINSKAQLNNNNQSVLERFTGVVVTRDNDIDLYVTQLLVDKPQMNVPLQQQLCHKDLCCNFHIEMHANPLANATTVSYYYRLAAFRGMGSFLNTEPDELAVCAIFACTGDHLYTCGRIYEESVQVVPRYIFDVIRISGNFTRQSPCLLTPTSVDNLLMPLPVDAFEWRLQELGNFTLANVTLVQPRSDLLTFGIYGNYFLDDTIYDHHHKDGATSLASTLLLILLLIHLQIYL</sequence>
<reference evidence="4" key="1">
    <citation type="submission" date="2014-11" db="EMBL/GenBank/DDBJ databases">
        <authorList>
            <person name="Geib S."/>
        </authorList>
    </citation>
    <scope>NUCLEOTIDE SEQUENCE</scope>
</reference>
<name>A0A0A1XG62_ZEUCU</name>
<dbReference type="InterPro" id="IPR036526">
    <property type="entry name" value="C-N_Hydrolase_sf"/>
</dbReference>
<keyword evidence="2" id="KW-0378">Hydrolase</keyword>
<dbReference type="InterPro" id="IPR040154">
    <property type="entry name" value="Biotinidase/VNN"/>
</dbReference>
<dbReference type="Pfam" id="PF19018">
    <property type="entry name" value="Vanin_C"/>
    <property type="match status" value="1"/>
</dbReference>
<evidence type="ECO:0000256" key="2">
    <source>
        <dbReference type="ARBA" id="ARBA00022801"/>
    </source>
</evidence>
<dbReference type="EMBL" id="GBXI01003923">
    <property type="protein sequence ID" value="JAD10369.1"/>
    <property type="molecule type" value="Transcribed_RNA"/>
</dbReference>
<reference evidence="4" key="2">
    <citation type="journal article" date="2015" name="Gigascience">
        <title>Reconstructing a comprehensive transcriptome assembly of a white-pupal translocated strain of the pest fruit fly Bactrocera cucurbitae.</title>
        <authorList>
            <person name="Sim S.B."/>
            <person name="Calla B."/>
            <person name="Hall B."/>
            <person name="DeRego T."/>
            <person name="Geib S.M."/>
        </authorList>
    </citation>
    <scope>NUCLEOTIDE SEQUENCE</scope>
</reference>
<dbReference type="PANTHER" id="PTHR10609">
    <property type="entry name" value="BIOTINIDASE-RELATED"/>
    <property type="match status" value="1"/>
</dbReference>
<evidence type="ECO:0000259" key="3">
    <source>
        <dbReference type="PROSITE" id="PS50263"/>
    </source>
</evidence>
<proteinExistence type="inferred from homology"/>
<evidence type="ECO:0000256" key="1">
    <source>
        <dbReference type="ARBA" id="ARBA00008225"/>
    </source>
</evidence>
<dbReference type="InterPro" id="IPR043957">
    <property type="entry name" value="Vanin_C"/>
</dbReference>
<dbReference type="InterPro" id="IPR003010">
    <property type="entry name" value="C-N_Hydrolase"/>
</dbReference>
<dbReference type="SUPFAM" id="SSF56317">
    <property type="entry name" value="Carbon-nitrogen hydrolase"/>
    <property type="match status" value="1"/>
</dbReference>
<dbReference type="PANTHER" id="PTHR10609:SF14">
    <property type="entry name" value="BIOTINIDASE"/>
    <property type="match status" value="1"/>
</dbReference>
<protein>
    <submittedName>
        <fullName evidence="4">Vanin-like protein 1</fullName>
    </submittedName>
</protein>
<feature type="domain" description="CN hydrolase" evidence="3">
    <location>
        <begin position="32"/>
        <end position="297"/>
    </location>
</feature>
<dbReference type="AlphaFoldDB" id="A0A0A1XG62"/>
<evidence type="ECO:0000313" key="4">
    <source>
        <dbReference type="EMBL" id="JAD10369.1"/>
    </source>
</evidence>
<accession>A0A0A1XG62</accession>
<dbReference type="PROSITE" id="PS50263">
    <property type="entry name" value="CN_HYDROLASE"/>
    <property type="match status" value="1"/>
</dbReference>
<dbReference type="GO" id="GO:0016787">
    <property type="term" value="F:hydrolase activity"/>
    <property type="evidence" value="ECO:0007669"/>
    <property type="project" value="UniProtKB-KW"/>
</dbReference>
<dbReference type="Gene3D" id="3.60.110.10">
    <property type="entry name" value="Carbon-nitrogen hydrolase"/>
    <property type="match status" value="1"/>
</dbReference>